<dbReference type="Proteomes" id="UP001596422">
    <property type="component" value="Unassembled WGS sequence"/>
</dbReference>
<sequence length="363" mass="39745">MNIRTLALGVALGCSLSFGATAEDRVLNIYNWSDYISPEAVGRFEKETGIRVNYDVYDSNEVLEAKLMSGRSGYDLVVPTGAFMERQIKAGIYARVDRDRLSNYGNLDTQLLQTVARHDPDNAHGVPYTWGTIGIGYNLDLVEQRLGQVPVDSWDLIFKPELAARVADCGIAVLDSPAEVVAVALNYLGLDPNSEDKADLEQAEALLSGVQPHIKYFHSSQYISDLANGEVCVALGYNGDVLQSQDRAASAGQGVRVGYSIPREGSLAWFDLMAIPADAPHPEAAHKFMNYVLQPEVAAGISNFVYFAVANTEAEPLLDEAVRSNPGIYPSADVRAKLFSQNAHTARFDRLLTRSWIRVKTGR</sequence>
<dbReference type="PRINTS" id="PR00909">
    <property type="entry name" value="SPERMDNBNDNG"/>
</dbReference>
<evidence type="ECO:0000313" key="7">
    <source>
        <dbReference type="EMBL" id="MFC6671088.1"/>
    </source>
</evidence>
<evidence type="ECO:0000256" key="4">
    <source>
        <dbReference type="ARBA" id="ARBA00022764"/>
    </source>
</evidence>
<organism evidence="7 8">
    <name type="scientific">Marinobacterium aestuariivivens</name>
    <dbReference type="NCBI Taxonomy" id="1698799"/>
    <lineage>
        <taxon>Bacteria</taxon>
        <taxon>Pseudomonadati</taxon>
        <taxon>Pseudomonadota</taxon>
        <taxon>Gammaproteobacteria</taxon>
        <taxon>Oceanospirillales</taxon>
        <taxon>Oceanospirillaceae</taxon>
        <taxon>Marinobacterium</taxon>
    </lineage>
</organism>
<dbReference type="Gene3D" id="3.40.190.10">
    <property type="entry name" value="Periplasmic binding protein-like II"/>
    <property type="match status" value="2"/>
</dbReference>
<dbReference type="PANTHER" id="PTHR30222:SF18">
    <property type="entry name" value="BIFUNCTIONAL POLYHYDROXYBUTYRATE SYNTHASE _ ABC TRANSPORTER PERIPLASMIC BINDING PROTEIN-RELATED"/>
    <property type="match status" value="1"/>
</dbReference>
<dbReference type="Pfam" id="PF13416">
    <property type="entry name" value="SBP_bac_8"/>
    <property type="match status" value="1"/>
</dbReference>
<gene>
    <name evidence="7" type="ORF">ACFQDL_14190</name>
</gene>
<dbReference type="InterPro" id="IPR006059">
    <property type="entry name" value="SBP"/>
</dbReference>
<comment type="caution">
    <text evidence="7">The sequence shown here is derived from an EMBL/GenBank/DDBJ whole genome shotgun (WGS) entry which is preliminary data.</text>
</comment>
<evidence type="ECO:0000313" key="8">
    <source>
        <dbReference type="Proteomes" id="UP001596422"/>
    </source>
</evidence>
<dbReference type="PANTHER" id="PTHR30222">
    <property type="entry name" value="SPERMIDINE/PUTRESCINE-BINDING PERIPLASMIC PROTEIN"/>
    <property type="match status" value="1"/>
</dbReference>
<name>A0ABW2A0V0_9GAMM</name>
<dbReference type="EMBL" id="JBHSWE010000001">
    <property type="protein sequence ID" value="MFC6671088.1"/>
    <property type="molecule type" value="Genomic_DNA"/>
</dbReference>
<evidence type="ECO:0000256" key="1">
    <source>
        <dbReference type="ARBA" id="ARBA00004418"/>
    </source>
</evidence>
<feature type="signal peptide" evidence="6">
    <location>
        <begin position="1"/>
        <end position="22"/>
    </location>
</feature>
<keyword evidence="4 5" id="KW-0574">Periplasm</keyword>
<dbReference type="InterPro" id="IPR001188">
    <property type="entry name" value="Sperm_putr-bd"/>
</dbReference>
<feature type="chain" id="PRO_5047029492" description="Putrescine-binding periplasmic protein" evidence="6">
    <location>
        <begin position="23"/>
        <end position="363"/>
    </location>
</feature>
<keyword evidence="8" id="KW-1185">Reference proteome</keyword>
<evidence type="ECO:0000256" key="2">
    <source>
        <dbReference type="ARBA" id="ARBA00022448"/>
    </source>
</evidence>
<keyword evidence="2 5" id="KW-0813">Transport</keyword>
<comment type="subcellular location">
    <subcellularLocation>
        <location evidence="1 5">Periplasm</location>
    </subcellularLocation>
</comment>
<keyword evidence="3 6" id="KW-0732">Signal</keyword>
<dbReference type="RefSeq" id="WP_379909599.1">
    <property type="nucleotide sequence ID" value="NZ_JBHSWE010000001.1"/>
</dbReference>
<evidence type="ECO:0000256" key="6">
    <source>
        <dbReference type="SAM" id="SignalP"/>
    </source>
</evidence>
<protein>
    <recommendedName>
        <fullName evidence="5">Putrescine-binding periplasmic protein</fullName>
    </recommendedName>
</protein>
<accession>A0ABW2A0V0</accession>
<evidence type="ECO:0000256" key="5">
    <source>
        <dbReference type="PIRNR" id="PIRNR019574"/>
    </source>
</evidence>
<comment type="similarity">
    <text evidence="5">Belongs to the bacterial solute-binding protein PotD/PotF family.</text>
</comment>
<dbReference type="SUPFAM" id="SSF53850">
    <property type="entry name" value="Periplasmic binding protein-like II"/>
    <property type="match status" value="1"/>
</dbReference>
<reference evidence="8" key="1">
    <citation type="journal article" date="2019" name="Int. J. Syst. Evol. Microbiol.">
        <title>The Global Catalogue of Microorganisms (GCM) 10K type strain sequencing project: providing services to taxonomists for standard genome sequencing and annotation.</title>
        <authorList>
            <consortium name="The Broad Institute Genomics Platform"/>
            <consortium name="The Broad Institute Genome Sequencing Center for Infectious Disease"/>
            <person name="Wu L."/>
            <person name="Ma J."/>
        </authorList>
    </citation>
    <scope>NUCLEOTIDE SEQUENCE [LARGE SCALE GENOMIC DNA]</scope>
    <source>
        <strain evidence="8">NBRC 111756</strain>
    </source>
</reference>
<evidence type="ECO:0000256" key="3">
    <source>
        <dbReference type="ARBA" id="ARBA00022729"/>
    </source>
</evidence>
<dbReference type="PIRSF" id="PIRSF019574">
    <property type="entry name" value="Periplasmic_polyamine_BP"/>
    <property type="match status" value="1"/>
</dbReference>
<comment type="function">
    <text evidence="5">Required for the activity of the bacterial periplasmic transport system of putrescine.</text>
</comment>
<dbReference type="CDD" id="cd13659">
    <property type="entry name" value="PBP2_PotF"/>
    <property type="match status" value="1"/>
</dbReference>
<proteinExistence type="inferred from homology"/>